<dbReference type="Pfam" id="PF21981">
    <property type="entry name" value="RecX_HTH3"/>
    <property type="match status" value="1"/>
</dbReference>
<dbReference type="NCBIfam" id="NF001054">
    <property type="entry name" value="PRK00117.2-1"/>
    <property type="match status" value="1"/>
</dbReference>
<proteinExistence type="inferred from homology"/>
<name>A0A371K4P6_9GAMM</name>
<evidence type="ECO:0000259" key="7">
    <source>
        <dbReference type="Pfam" id="PF02631"/>
    </source>
</evidence>
<evidence type="ECO:0000256" key="6">
    <source>
        <dbReference type="SAM" id="MobiDB-lite"/>
    </source>
</evidence>
<organism evidence="10 11">
    <name type="scientific">Lysobacter silvisoli</name>
    <dbReference type="NCBI Taxonomy" id="2293254"/>
    <lineage>
        <taxon>Bacteria</taxon>
        <taxon>Pseudomonadati</taxon>
        <taxon>Pseudomonadota</taxon>
        <taxon>Gammaproteobacteria</taxon>
        <taxon>Lysobacterales</taxon>
        <taxon>Lysobacteraceae</taxon>
        <taxon>Lysobacter</taxon>
    </lineage>
</organism>
<evidence type="ECO:0000313" key="10">
    <source>
        <dbReference type="EMBL" id="RDZ28885.1"/>
    </source>
</evidence>
<evidence type="ECO:0000313" key="11">
    <source>
        <dbReference type="Proteomes" id="UP000264492"/>
    </source>
</evidence>
<feature type="domain" description="RecX third three-helical" evidence="8">
    <location>
        <begin position="155"/>
        <end position="197"/>
    </location>
</feature>
<dbReference type="Proteomes" id="UP000264492">
    <property type="component" value="Unassembled WGS sequence"/>
</dbReference>
<protein>
    <recommendedName>
        <fullName evidence="3 5">Regulatory protein RecX</fullName>
    </recommendedName>
</protein>
<evidence type="ECO:0000259" key="9">
    <source>
        <dbReference type="Pfam" id="PF21982"/>
    </source>
</evidence>
<comment type="subcellular location">
    <subcellularLocation>
        <location evidence="1 5">Cytoplasm</location>
    </subcellularLocation>
</comment>
<dbReference type="Pfam" id="PF21982">
    <property type="entry name" value="RecX_HTH1"/>
    <property type="match status" value="1"/>
</dbReference>
<evidence type="ECO:0000256" key="4">
    <source>
        <dbReference type="ARBA" id="ARBA00022490"/>
    </source>
</evidence>
<dbReference type="InterPro" id="IPR053925">
    <property type="entry name" value="RecX_HTH_3rd"/>
</dbReference>
<accession>A0A371K4P6</accession>
<dbReference type="GO" id="GO:0005737">
    <property type="term" value="C:cytoplasm"/>
    <property type="evidence" value="ECO:0007669"/>
    <property type="project" value="UniProtKB-SubCell"/>
</dbReference>
<dbReference type="PANTHER" id="PTHR33602">
    <property type="entry name" value="REGULATORY PROTEIN RECX FAMILY PROTEIN"/>
    <property type="match status" value="1"/>
</dbReference>
<evidence type="ECO:0000256" key="5">
    <source>
        <dbReference type="HAMAP-Rule" id="MF_01114"/>
    </source>
</evidence>
<dbReference type="InterPro" id="IPR036388">
    <property type="entry name" value="WH-like_DNA-bd_sf"/>
</dbReference>
<feature type="region of interest" description="Disordered" evidence="6">
    <location>
        <begin position="1"/>
        <end position="92"/>
    </location>
</feature>
<feature type="domain" description="RecX first three-helical" evidence="9">
    <location>
        <begin position="61"/>
        <end position="100"/>
    </location>
</feature>
<dbReference type="HAMAP" id="MF_01114">
    <property type="entry name" value="RecX"/>
    <property type="match status" value="1"/>
</dbReference>
<dbReference type="Pfam" id="PF02631">
    <property type="entry name" value="RecX_HTH2"/>
    <property type="match status" value="1"/>
</dbReference>
<comment type="function">
    <text evidence="5">Modulates RecA activity.</text>
</comment>
<evidence type="ECO:0000259" key="8">
    <source>
        <dbReference type="Pfam" id="PF21981"/>
    </source>
</evidence>
<gene>
    <name evidence="5" type="primary">recX</name>
    <name evidence="10" type="ORF">DX914_07205</name>
</gene>
<dbReference type="EMBL" id="QTSU01000001">
    <property type="protein sequence ID" value="RDZ28885.1"/>
    <property type="molecule type" value="Genomic_DNA"/>
</dbReference>
<evidence type="ECO:0000256" key="2">
    <source>
        <dbReference type="ARBA" id="ARBA00009695"/>
    </source>
</evidence>
<evidence type="ECO:0000256" key="3">
    <source>
        <dbReference type="ARBA" id="ARBA00018111"/>
    </source>
</evidence>
<evidence type="ECO:0000256" key="1">
    <source>
        <dbReference type="ARBA" id="ARBA00004496"/>
    </source>
</evidence>
<comment type="similarity">
    <text evidence="2 5">Belongs to the RecX family.</text>
</comment>
<dbReference type="InterPro" id="IPR053924">
    <property type="entry name" value="RecX_HTH_2nd"/>
</dbReference>
<dbReference type="Gene3D" id="1.10.10.10">
    <property type="entry name" value="Winged helix-like DNA-binding domain superfamily/Winged helix DNA-binding domain"/>
    <property type="match status" value="3"/>
</dbReference>
<feature type="compositionally biased region" description="Basic and acidic residues" evidence="6">
    <location>
        <begin position="70"/>
        <end position="81"/>
    </location>
</feature>
<dbReference type="InterPro" id="IPR053926">
    <property type="entry name" value="RecX_HTH_1st"/>
</dbReference>
<reference evidence="10 11" key="1">
    <citation type="submission" date="2018-08" db="EMBL/GenBank/DDBJ databases">
        <title>Lysobacter sp. zong2l5, whole genome shotgun sequence.</title>
        <authorList>
            <person name="Zhang X."/>
            <person name="Feng G."/>
            <person name="Zhu H."/>
        </authorList>
    </citation>
    <scope>NUCLEOTIDE SEQUENCE [LARGE SCALE GENOMIC DNA]</scope>
    <source>
        <strain evidence="11">zong2l5</strain>
    </source>
</reference>
<sequence>MRDRPPYDDPLPPGSLFEDSQSEGRPSPEPNAASSSAPGSERGTEPASGRRGRGGPRGLDATQRAIGLLTRREHSRKELQRKLTSRGMDAGEVETAIDKLSGLGWQDDARFADSLVRSRANNGYGPIRIRAELGTHGLGSEAVAQAMAAYDGDWLSNARDLVRRRFGEAATQDPALRRKAADFLLRRGYDGDSIRNATRFDPDD</sequence>
<keyword evidence="4 5" id="KW-0963">Cytoplasm</keyword>
<dbReference type="OrthoDB" id="7066780at2"/>
<dbReference type="PANTHER" id="PTHR33602:SF1">
    <property type="entry name" value="REGULATORY PROTEIN RECX FAMILY PROTEIN"/>
    <property type="match status" value="1"/>
</dbReference>
<keyword evidence="11" id="KW-1185">Reference proteome</keyword>
<feature type="domain" description="RecX second three-helical" evidence="7">
    <location>
        <begin position="107"/>
        <end position="147"/>
    </location>
</feature>
<dbReference type="InterPro" id="IPR003783">
    <property type="entry name" value="Regulatory_RecX"/>
</dbReference>
<dbReference type="RefSeq" id="WP_115858321.1">
    <property type="nucleotide sequence ID" value="NZ_QTSU01000001.1"/>
</dbReference>
<dbReference type="GO" id="GO:0006282">
    <property type="term" value="P:regulation of DNA repair"/>
    <property type="evidence" value="ECO:0007669"/>
    <property type="project" value="UniProtKB-UniRule"/>
</dbReference>
<dbReference type="AlphaFoldDB" id="A0A371K4P6"/>
<comment type="caution">
    <text evidence="10">The sequence shown here is derived from an EMBL/GenBank/DDBJ whole genome shotgun (WGS) entry which is preliminary data.</text>
</comment>